<feature type="chain" id="PRO_5047357322" description="Fibrinogen C-terminal domain-containing protein" evidence="1">
    <location>
        <begin position="22"/>
        <end position="312"/>
    </location>
</feature>
<evidence type="ECO:0000313" key="2">
    <source>
        <dbReference type="EMBL" id="CAH3122573.1"/>
    </source>
</evidence>
<sequence>MQFWMTLAVSLLMVGACSVNGQEAVLNDTCGACEITCASCKAEAIKESVRQNVKRKLFRTIELKTIKNEQRQKSSVKDLNNFPSLYQYPFNRARENKAYKLNVNSEQIPVYCHMVKAELEACGGGGWTLVMKIDGKKDTFHYDSKLWTNKNELNRLGGTLLDHHETKLPTYWSTPFSKICLAMKTSDSQVNSIVINQAANSLYALIADGAEKRFTKNLGRHTWKKLIGNQASLQINCNREGFNLKSPNYHSEARIGIISNQENDCASPDSRIGFGTGGYPNGHNTCGNVASAIHHPDNGGKDIRAMGYILVQ</sequence>
<proteinExistence type="predicted"/>
<organism evidence="2 3">
    <name type="scientific">Porites lobata</name>
    <dbReference type="NCBI Taxonomy" id="104759"/>
    <lineage>
        <taxon>Eukaryota</taxon>
        <taxon>Metazoa</taxon>
        <taxon>Cnidaria</taxon>
        <taxon>Anthozoa</taxon>
        <taxon>Hexacorallia</taxon>
        <taxon>Scleractinia</taxon>
        <taxon>Fungiina</taxon>
        <taxon>Poritidae</taxon>
        <taxon>Porites</taxon>
    </lineage>
</organism>
<dbReference type="Proteomes" id="UP001159405">
    <property type="component" value="Unassembled WGS sequence"/>
</dbReference>
<accession>A0ABN8NVY8</accession>
<evidence type="ECO:0000313" key="3">
    <source>
        <dbReference type="Proteomes" id="UP001159405"/>
    </source>
</evidence>
<feature type="signal peptide" evidence="1">
    <location>
        <begin position="1"/>
        <end position="21"/>
    </location>
</feature>
<evidence type="ECO:0000256" key="1">
    <source>
        <dbReference type="SAM" id="SignalP"/>
    </source>
</evidence>
<gene>
    <name evidence="2" type="ORF">PLOB_00029448</name>
</gene>
<protein>
    <recommendedName>
        <fullName evidence="4">Fibrinogen C-terminal domain-containing protein</fullName>
    </recommendedName>
</protein>
<comment type="caution">
    <text evidence="2">The sequence shown here is derived from an EMBL/GenBank/DDBJ whole genome shotgun (WGS) entry which is preliminary data.</text>
</comment>
<dbReference type="EMBL" id="CALNXK010000037">
    <property type="protein sequence ID" value="CAH3122573.1"/>
    <property type="molecule type" value="Genomic_DNA"/>
</dbReference>
<keyword evidence="1" id="KW-0732">Signal</keyword>
<evidence type="ECO:0008006" key="4">
    <source>
        <dbReference type="Google" id="ProtNLM"/>
    </source>
</evidence>
<keyword evidence="3" id="KW-1185">Reference proteome</keyword>
<reference evidence="2 3" key="1">
    <citation type="submission" date="2022-05" db="EMBL/GenBank/DDBJ databases">
        <authorList>
            <consortium name="Genoscope - CEA"/>
            <person name="William W."/>
        </authorList>
    </citation>
    <scope>NUCLEOTIDE SEQUENCE [LARGE SCALE GENOMIC DNA]</scope>
</reference>
<name>A0ABN8NVY8_9CNID</name>